<gene>
    <name evidence="4" type="ORF">Sya03_34440</name>
</gene>
<evidence type="ECO:0000259" key="2">
    <source>
        <dbReference type="PROSITE" id="PS50883"/>
    </source>
</evidence>
<proteinExistence type="predicted"/>
<dbReference type="InterPro" id="IPR001633">
    <property type="entry name" value="EAL_dom"/>
</dbReference>
<dbReference type="SUPFAM" id="SSF55073">
    <property type="entry name" value="Nucleotide cyclase"/>
    <property type="match status" value="1"/>
</dbReference>
<dbReference type="Gene3D" id="3.30.450.40">
    <property type="match status" value="1"/>
</dbReference>
<keyword evidence="1" id="KW-0812">Transmembrane</keyword>
<dbReference type="Gene3D" id="3.20.20.450">
    <property type="entry name" value="EAL domain"/>
    <property type="match status" value="1"/>
</dbReference>
<dbReference type="RefSeq" id="WP_203939342.1">
    <property type="nucleotide sequence ID" value="NZ_BAAAGJ010000002.1"/>
</dbReference>
<feature type="transmembrane region" description="Helical" evidence="1">
    <location>
        <begin position="78"/>
        <end position="102"/>
    </location>
</feature>
<feature type="transmembrane region" description="Helical" evidence="1">
    <location>
        <begin position="147"/>
        <end position="171"/>
    </location>
</feature>
<feature type="transmembrane region" description="Helical" evidence="1">
    <location>
        <begin position="114"/>
        <end position="135"/>
    </location>
</feature>
<dbReference type="SUPFAM" id="SSF141868">
    <property type="entry name" value="EAL domain-like"/>
    <property type="match status" value="1"/>
</dbReference>
<dbReference type="Pfam" id="PF00990">
    <property type="entry name" value="GGDEF"/>
    <property type="match status" value="1"/>
</dbReference>
<dbReference type="SUPFAM" id="SSF55781">
    <property type="entry name" value="GAF domain-like"/>
    <property type="match status" value="1"/>
</dbReference>
<dbReference type="InterPro" id="IPR035919">
    <property type="entry name" value="EAL_sf"/>
</dbReference>
<organism evidence="4 5">
    <name type="scientific">Spirilliplanes yamanashiensis</name>
    <dbReference type="NCBI Taxonomy" id="42233"/>
    <lineage>
        <taxon>Bacteria</taxon>
        <taxon>Bacillati</taxon>
        <taxon>Actinomycetota</taxon>
        <taxon>Actinomycetes</taxon>
        <taxon>Micromonosporales</taxon>
        <taxon>Micromonosporaceae</taxon>
        <taxon>Spirilliplanes</taxon>
    </lineage>
</organism>
<keyword evidence="5" id="KW-1185">Reference proteome</keyword>
<dbReference type="InterPro" id="IPR029787">
    <property type="entry name" value="Nucleotide_cyclase"/>
</dbReference>
<keyword evidence="1" id="KW-0472">Membrane</keyword>
<dbReference type="PANTHER" id="PTHR33121:SF70">
    <property type="entry name" value="SIGNALING PROTEIN YKOW"/>
    <property type="match status" value="1"/>
</dbReference>
<feature type="transmembrane region" description="Helical" evidence="1">
    <location>
        <begin position="46"/>
        <end position="66"/>
    </location>
</feature>
<dbReference type="Pfam" id="PF01590">
    <property type="entry name" value="GAF"/>
    <property type="match status" value="1"/>
</dbReference>
<dbReference type="PROSITE" id="PS50887">
    <property type="entry name" value="GGDEF"/>
    <property type="match status" value="1"/>
</dbReference>
<feature type="transmembrane region" description="Helical" evidence="1">
    <location>
        <begin position="417"/>
        <end position="439"/>
    </location>
</feature>
<dbReference type="EMBL" id="BOOY01000026">
    <property type="protein sequence ID" value="GIJ04092.1"/>
    <property type="molecule type" value="Genomic_DNA"/>
</dbReference>
<feature type="transmembrane region" description="Helical" evidence="1">
    <location>
        <begin position="210"/>
        <end position="229"/>
    </location>
</feature>
<feature type="domain" description="EAL" evidence="2">
    <location>
        <begin position="572"/>
        <end position="825"/>
    </location>
</feature>
<dbReference type="PANTHER" id="PTHR33121">
    <property type="entry name" value="CYCLIC DI-GMP PHOSPHODIESTERASE PDEF"/>
    <property type="match status" value="1"/>
</dbReference>
<dbReference type="SMART" id="SM00065">
    <property type="entry name" value="GAF"/>
    <property type="match status" value="1"/>
</dbReference>
<dbReference type="InterPro" id="IPR003018">
    <property type="entry name" value="GAF"/>
</dbReference>
<reference evidence="4" key="1">
    <citation type="submission" date="2021-01" db="EMBL/GenBank/DDBJ databases">
        <title>Whole genome shotgun sequence of Spirilliplanes yamanashiensis NBRC 15828.</title>
        <authorList>
            <person name="Komaki H."/>
            <person name="Tamura T."/>
        </authorList>
    </citation>
    <scope>NUCLEOTIDE SEQUENCE</scope>
    <source>
        <strain evidence="4">NBRC 15828</strain>
    </source>
</reference>
<keyword evidence="1" id="KW-1133">Transmembrane helix</keyword>
<dbReference type="Proteomes" id="UP000652013">
    <property type="component" value="Unassembled WGS sequence"/>
</dbReference>
<feature type="transmembrane region" description="Helical" evidence="1">
    <location>
        <begin position="14"/>
        <end position="34"/>
    </location>
</feature>
<feature type="transmembrane region" description="Helical" evidence="1">
    <location>
        <begin position="183"/>
        <end position="204"/>
    </location>
</feature>
<sequence length="842" mass="90290">MDRQAGQPRRSPDLAWLITGPLAVLAIVLTAALAVSDSRLLYRWPIALIVFAVFVGSTFGALRLVVGRQGFLITVNEVPLVLAFYFLPPVTVVLMVTLATLLTQLRRRLSVAKVWFNIAKSSAAAALACVVIKALPPIEGVGPATWGVLLIGALTYTLVTAIAVVGVIGLLQGRRAGEQTARASVPGLLACIANAAIGLIFLITLVSTPWAAILLAVLVAAGVSVYRSYAEFFRQHRTLADVYNLTRVISEAGQSTSLIDQLLVRLRALIQSEYATLWMPARGRYPEVLLTSRIDDAGLLDLSYTPRSVRARVEESHRSVVVSPRSNTDADLRPALREAKIKDVIVVPLRSGSTVIGTLEVVNRIGGDNSFGVADVQVLETVAAHAAVAVENSRLMERLRFDAYHDRLTGLPNRKRILDALAAATAVGAPGEVVVVLVFDVDGMRDVNESMGHAAGDSVLVEVGSRLKAAAAAGALVGRLGGDKFVVTERADSAEDAVRIAADLRLALHAPMVLGSLTLDVDTVVGVAVQSGRDGDAEALLQHADLAATAAKAVPGGVQMFHPALESRAVRRSGLAADLRHALEAGELEVHFQPKVTLADRRLVGVECLARWNHPAHGWVDPEDFVAVAEHTGQLGRLTQFVLREGLRRCRDWAGADRPLAISVNLSSRTLADPLFPELVEQLLGEYGVAPGQVTFEVAESGLVGEIERALPTVVRLRQIGVRLSVDDFGSGRSSLSYLHRLPVQEVKIDGSCVQGMATSAGDLAMVRAVIALAREFGLSVVAEGVESERTLELLKELRCEVGQGFLFSRPLPFERLEAWFGLRTEAEHTPTGEIRRLRAVP</sequence>
<dbReference type="InterPro" id="IPR050706">
    <property type="entry name" value="Cyclic-di-GMP_PDE-like"/>
</dbReference>
<evidence type="ECO:0000256" key="1">
    <source>
        <dbReference type="SAM" id="Phobius"/>
    </source>
</evidence>
<dbReference type="InterPro" id="IPR043128">
    <property type="entry name" value="Rev_trsase/Diguanyl_cyclase"/>
</dbReference>
<dbReference type="CDD" id="cd01949">
    <property type="entry name" value="GGDEF"/>
    <property type="match status" value="1"/>
</dbReference>
<evidence type="ECO:0000313" key="4">
    <source>
        <dbReference type="EMBL" id="GIJ04092.1"/>
    </source>
</evidence>
<comment type="caution">
    <text evidence="4">The sequence shown here is derived from an EMBL/GenBank/DDBJ whole genome shotgun (WGS) entry which is preliminary data.</text>
</comment>
<dbReference type="GO" id="GO:0071111">
    <property type="term" value="F:cyclic-guanylate-specific phosphodiesterase activity"/>
    <property type="evidence" value="ECO:0007669"/>
    <property type="project" value="InterPro"/>
</dbReference>
<evidence type="ECO:0000259" key="3">
    <source>
        <dbReference type="PROSITE" id="PS50887"/>
    </source>
</evidence>
<dbReference type="Gene3D" id="3.30.70.270">
    <property type="match status" value="1"/>
</dbReference>
<name>A0A8J4DJE1_9ACTN</name>
<dbReference type="InterPro" id="IPR000160">
    <property type="entry name" value="GGDEF_dom"/>
</dbReference>
<accession>A0A8J4DJE1</accession>
<dbReference type="NCBIfam" id="TIGR00254">
    <property type="entry name" value="GGDEF"/>
    <property type="match status" value="1"/>
</dbReference>
<evidence type="ECO:0000313" key="5">
    <source>
        <dbReference type="Proteomes" id="UP000652013"/>
    </source>
</evidence>
<dbReference type="InterPro" id="IPR029016">
    <property type="entry name" value="GAF-like_dom_sf"/>
</dbReference>
<dbReference type="Pfam" id="PF00563">
    <property type="entry name" value="EAL"/>
    <property type="match status" value="1"/>
</dbReference>
<dbReference type="SMART" id="SM00052">
    <property type="entry name" value="EAL"/>
    <property type="match status" value="1"/>
</dbReference>
<protein>
    <submittedName>
        <fullName evidence="4">Bifunctional diguanylate cyclase/phosphodiesterase</fullName>
    </submittedName>
</protein>
<feature type="domain" description="GGDEF" evidence="3">
    <location>
        <begin position="432"/>
        <end position="565"/>
    </location>
</feature>
<dbReference type="PROSITE" id="PS50883">
    <property type="entry name" value="EAL"/>
    <property type="match status" value="1"/>
</dbReference>
<dbReference type="SMART" id="SM00267">
    <property type="entry name" value="GGDEF"/>
    <property type="match status" value="1"/>
</dbReference>
<dbReference type="AlphaFoldDB" id="A0A8J4DJE1"/>
<dbReference type="CDD" id="cd01948">
    <property type="entry name" value="EAL"/>
    <property type="match status" value="1"/>
</dbReference>